<keyword evidence="3" id="KW-1185">Reference proteome</keyword>
<evidence type="ECO:0000256" key="1">
    <source>
        <dbReference type="SAM" id="MobiDB-lite"/>
    </source>
</evidence>
<feature type="region of interest" description="Disordered" evidence="1">
    <location>
        <begin position="1"/>
        <end position="64"/>
    </location>
</feature>
<accession>A0ABR3EZB0</accession>
<proteinExistence type="predicted"/>
<sequence>MIIPPPPDSSPPSSRPTSPFRSSSPQPEDNNNAIPSDDNAWAQKRPRVDDKTPPPLNRPSEYLRSRCPLCFGGSDFELNLDAIDPLKTHPGSVFMAEEEVEAMEETVESIRPCKPTAKRAGVEVEDVAEEDEEDDYEGSMKVPRSALDGCEASFTAADEQREKASTQFFDYTVLMVLLCHHDCVLWIANMTSAGERQHYVLALLDKLFQHLPEWFRIGLLYDIGCQLHRSCIKWDFLDDYIDRIEFAISVFHAFGHHWPCQLIYHPRKRELFGLNNGEGCERFWHSISCLILYLRVCGYYQRLYTLDCQIEHADKESLQGLGLWLSKKRSDASRRQWVGQRAVEGSGHTIEFLRTQWALQKETQMRPLPKRSGQRGKKAVQEVLRLQESLVILKGQKADLEQAILDIDSEDWDENVQRLLVVTKQIADTEKRVRQKEVLLGVEETQEIRHLMSSPYLCDCKFQRDRLERSYRKQINEEKIHSQIARSVKRKDLGIQKLARSYNRNVAKMEKMVARQQAPRNAVPPKHILMDQLFSLDVDDKIWQDVGLTDQWDNSTPPPWLADDSVRSGIRGMLDIDRSQEELARLSHERDAMQCWFSEEWAILAVALEETVQPDALYQLLQNQEDLLRLCCQWQADLGDMRASGGIPTWGPSTEELWETQLDMRGEFLDAEQRGEAVYGHGTDIEGLEDGEDVEDGEDEVADCDEDVYNTVIAFDTVEGRDIASDDSDTDQ</sequence>
<name>A0ABR3EZB0_9AGAR</name>
<reference evidence="2 3" key="1">
    <citation type="submission" date="2024-02" db="EMBL/GenBank/DDBJ databases">
        <title>A draft genome for the cacao thread blight pathogen Marasmius crinis-equi.</title>
        <authorList>
            <person name="Cohen S.P."/>
            <person name="Baruah I.K."/>
            <person name="Amoako-Attah I."/>
            <person name="Bukari Y."/>
            <person name="Meinhardt L.W."/>
            <person name="Bailey B.A."/>
        </authorList>
    </citation>
    <scope>NUCLEOTIDE SEQUENCE [LARGE SCALE GENOMIC DNA]</scope>
    <source>
        <strain evidence="2 3">GH-76</strain>
    </source>
</reference>
<protein>
    <recommendedName>
        <fullName evidence="4">CxC1-like cysteine cluster associated with KDZ transposases domain-containing protein</fullName>
    </recommendedName>
</protein>
<dbReference type="InterPro" id="IPR040521">
    <property type="entry name" value="KDZ"/>
</dbReference>
<dbReference type="Pfam" id="PF18758">
    <property type="entry name" value="KDZ"/>
    <property type="match status" value="1"/>
</dbReference>
<evidence type="ECO:0008006" key="4">
    <source>
        <dbReference type="Google" id="ProtNLM"/>
    </source>
</evidence>
<dbReference type="PANTHER" id="PTHR33096:SF1">
    <property type="entry name" value="CXC1-LIKE CYSTEINE CLUSTER ASSOCIATED WITH KDZ TRANSPOSASES DOMAIN-CONTAINING PROTEIN"/>
    <property type="match status" value="1"/>
</dbReference>
<dbReference type="EMBL" id="JBAHYK010001408">
    <property type="protein sequence ID" value="KAL0568123.1"/>
    <property type="molecule type" value="Genomic_DNA"/>
</dbReference>
<feature type="compositionally biased region" description="Acidic residues" evidence="1">
    <location>
        <begin position="123"/>
        <end position="137"/>
    </location>
</feature>
<feature type="compositionally biased region" description="Pro residues" evidence="1">
    <location>
        <begin position="1"/>
        <end position="14"/>
    </location>
</feature>
<comment type="caution">
    <text evidence="2">The sequence shown here is derived from an EMBL/GenBank/DDBJ whole genome shotgun (WGS) entry which is preliminary data.</text>
</comment>
<gene>
    <name evidence="2" type="ORF">V5O48_013862</name>
</gene>
<evidence type="ECO:0000313" key="2">
    <source>
        <dbReference type="EMBL" id="KAL0568123.1"/>
    </source>
</evidence>
<feature type="compositionally biased region" description="Low complexity" evidence="1">
    <location>
        <begin position="15"/>
        <end position="27"/>
    </location>
</feature>
<dbReference type="PANTHER" id="PTHR33096">
    <property type="entry name" value="CXC2 DOMAIN-CONTAINING PROTEIN"/>
    <property type="match status" value="1"/>
</dbReference>
<dbReference type="Proteomes" id="UP001465976">
    <property type="component" value="Unassembled WGS sequence"/>
</dbReference>
<organism evidence="2 3">
    <name type="scientific">Marasmius crinis-equi</name>
    <dbReference type="NCBI Taxonomy" id="585013"/>
    <lineage>
        <taxon>Eukaryota</taxon>
        <taxon>Fungi</taxon>
        <taxon>Dikarya</taxon>
        <taxon>Basidiomycota</taxon>
        <taxon>Agaricomycotina</taxon>
        <taxon>Agaricomycetes</taxon>
        <taxon>Agaricomycetidae</taxon>
        <taxon>Agaricales</taxon>
        <taxon>Marasmiineae</taxon>
        <taxon>Marasmiaceae</taxon>
        <taxon>Marasmius</taxon>
    </lineage>
</organism>
<evidence type="ECO:0000313" key="3">
    <source>
        <dbReference type="Proteomes" id="UP001465976"/>
    </source>
</evidence>
<feature type="region of interest" description="Disordered" evidence="1">
    <location>
        <begin position="121"/>
        <end position="140"/>
    </location>
</feature>